<dbReference type="InterPro" id="IPR010417">
    <property type="entry name" value="Embryo-specific_ATS3"/>
</dbReference>
<dbReference type="SUPFAM" id="SSF49723">
    <property type="entry name" value="Lipase/lipooxygenase domain (PLAT/LH2 domain)"/>
    <property type="match status" value="1"/>
</dbReference>
<dbReference type="PROSITE" id="PS50095">
    <property type="entry name" value="PLAT"/>
    <property type="match status" value="1"/>
</dbReference>
<comment type="caution">
    <text evidence="4">The sequence shown here is derived from an EMBL/GenBank/DDBJ whole genome shotgun (WGS) entry which is preliminary data.</text>
</comment>
<accession>A0AAW2T4T0</accession>
<evidence type="ECO:0000256" key="2">
    <source>
        <dbReference type="SAM" id="SignalP"/>
    </source>
</evidence>
<dbReference type="PANTHER" id="PTHR31718:SF0">
    <property type="entry name" value="PLAT DOMAIN-CONTAINING PROTEIN 2"/>
    <property type="match status" value="1"/>
</dbReference>
<feature type="signal peptide" evidence="2">
    <location>
        <begin position="1"/>
        <end position="24"/>
    </location>
</feature>
<dbReference type="Pfam" id="PF06232">
    <property type="entry name" value="ATS3"/>
    <property type="match status" value="1"/>
</dbReference>
<keyword evidence="2" id="KW-0732">Signal</keyword>
<dbReference type="PANTHER" id="PTHR31718">
    <property type="entry name" value="PLAT DOMAIN-CONTAINING PROTEIN"/>
    <property type="match status" value="1"/>
</dbReference>
<evidence type="ECO:0000256" key="1">
    <source>
        <dbReference type="PROSITE-ProRule" id="PRU00152"/>
    </source>
</evidence>
<gene>
    <name evidence="4" type="ORF">Sradi_2302600</name>
</gene>
<proteinExistence type="predicted"/>
<feature type="domain" description="PLAT" evidence="3">
    <location>
        <begin position="29"/>
        <end position="157"/>
    </location>
</feature>
<name>A0AAW2T4T0_SESRA</name>
<dbReference type="AlphaFoldDB" id="A0AAW2T4T0"/>
<dbReference type="InterPro" id="IPR036392">
    <property type="entry name" value="PLAT/LH2_dom_sf"/>
</dbReference>
<organism evidence="4">
    <name type="scientific">Sesamum radiatum</name>
    <name type="common">Black benniseed</name>
    <dbReference type="NCBI Taxonomy" id="300843"/>
    <lineage>
        <taxon>Eukaryota</taxon>
        <taxon>Viridiplantae</taxon>
        <taxon>Streptophyta</taxon>
        <taxon>Embryophyta</taxon>
        <taxon>Tracheophyta</taxon>
        <taxon>Spermatophyta</taxon>
        <taxon>Magnoliopsida</taxon>
        <taxon>eudicotyledons</taxon>
        <taxon>Gunneridae</taxon>
        <taxon>Pentapetalae</taxon>
        <taxon>asterids</taxon>
        <taxon>lamiids</taxon>
        <taxon>Lamiales</taxon>
        <taxon>Pedaliaceae</taxon>
        <taxon>Sesamum</taxon>
    </lineage>
</organism>
<feature type="chain" id="PRO_5043486796" evidence="2">
    <location>
        <begin position="25"/>
        <end position="179"/>
    </location>
</feature>
<dbReference type="Gene3D" id="2.60.60.20">
    <property type="entry name" value="PLAT/LH2 domain"/>
    <property type="match status" value="1"/>
</dbReference>
<evidence type="ECO:0000313" key="4">
    <source>
        <dbReference type="EMBL" id="KAL0399593.1"/>
    </source>
</evidence>
<comment type="caution">
    <text evidence="1">Lacks conserved residue(s) required for the propagation of feature annotation.</text>
</comment>
<evidence type="ECO:0000259" key="3">
    <source>
        <dbReference type="PROSITE" id="PS50095"/>
    </source>
</evidence>
<dbReference type="EMBL" id="JACGWJ010000009">
    <property type="protein sequence ID" value="KAL0399593.1"/>
    <property type="molecule type" value="Genomic_DNA"/>
</dbReference>
<protein>
    <submittedName>
        <fullName evidence="4">PLAT domain-containing protein 2</fullName>
    </submittedName>
</protein>
<sequence>MALAANYLYFHVLILLSTFIICKSDTPDCVYTVYVKTGTKENAGTDSTINLGLLDAYGNGFEMYDIKGQGGLMGPGHNYFEAENIDIFSIVGSCLANSICLMYLRSDGKGYMPGWYVEYVDVFTASKIMNRCDHEYFTVNEWLVLDEPPYNLTLYRDNCVSSKKNQMMNGLDVSLSSIV</sequence>
<dbReference type="InterPro" id="IPR001024">
    <property type="entry name" value="PLAT/LH2_dom"/>
</dbReference>
<reference evidence="4" key="1">
    <citation type="submission" date="2020-06" db="EMBL/GenBank/DDBJ databases">
        <authorList>
            <person name="Li T."/>
            <person name="Hu X."/>
            <person name="Zhang T."/>
            <person name="Song X."/>
            <person name="Zhang H."/>
            <person name="Dai N."/>
            <person name="Sheng W."/>
            <person name="Hou X."/>
            <person name="Wei L."/>
        </authorList>
    </citation>
    <scope>NUCLEOTIDE SEQUENCE</scope>
    <source>
        <strain evidence="4">G02</strain>
        <tissue evidence="4">Leaf</tissue>
    </source>
</reference>
<reference evidence="4" key="2">
    <citation type="journal article" date="2024" name="Plant">
        <title>Genomic evolution and insights into agronomic trait innovations of Sesamum species.</title>
        <authorList>
            <person name="Miao H."/>
            <person name="Wang L."/>
            <person name="Qu L."/>
            <person name="Liu H."/>
            <person name="Sun Y."/>
            <person name="Le M."/>
            <person name="Wang Q."/>
            <person name="Wei S."/>
            <person name="Zheng Y."/>
            <person name="Lin W."/>
            <person name="Duan Y."/>
            <person name="Cao H."/>
            <person name="Xiong S."/>
            <person name="Wang X."/>
            <person name="Wei L."/>
            <person name="Li C."/>
            <person name="Ma Q."/>
            <person name="Ju M."/>
            <person name="Zhao R."/>
            <person name="Li G."/>
            <person name="Mu C."/>
            <person name="Tian Q."/>
            <person name="Mei H."/>
            <person name="Zhang T."/>
            <person name="Gao T."/>
            <person name="Zhang H."/>
        </authorList>
    </citation>
    <scope>NUCLEOTIDE SEQUENCE</scope>
    <source>
        <strain evidence="4">G02</strain>
    </source>
</reference>